<keyword evidence="5" id="KW-0805">Transcription regulation</keyword>
<dbReference type="PRINTS" id="PR00040">
    <property type="entry name" value="HTHMERR"/>
</dbReference>
<dbReference type="RefSeq" id="WP_312892355.1">
    <property type="nucleotide sequence ID" value="NZ_JACBZD010000001.1"/>
</dbReference>
<dbReference type="InterPro" id="IPR009061">
    <property type="entry name" value="DNA-bd_dom_put_sf"/>
</dbReference>
<dbReference type="PANTHER" id="PTHR30204:SF0">
    <property type="entry name" value="REDOX-SENSITIVE TRANSCRIPTIONAL ACTIVATOR SOXR"/>
    <property type="match status" value="1"/>
</dbReference>
<evidence type="ECO:0000256" key="4">
    <source>
        <dbReference type="ARBA" id="ARBA00023014"/>
    </source>
</evidence>
<dbReference type="GO" id="GO:0003677">
    <property type="term" value="F:DNA binding"/>
    <property type="evidence" value="ECO:0007669"/>
    <property type="project" value="UniProtKB-KW"/>
</dbReference>
<dbReference type="Gene3D" id="1.10.1660.10">
    <property type="match status" value="1"/>
</dbReference>
<dbReference type="PROSITE" id="PS50937">
    <property type="entry name" value="HTH_MERR_2"/>
    <property type="match status" value="1"/>
</dbReference>
<proteinExistence type="predicted"/>
<dbReference type="GO" id="GO:0046872">
    <property type="term" value="F:metal ion binding"/>
    <property type="evidence" value="ECO:0007669"/>
    <property type="project" value="UniProtKB-KW"/>
</dbReference>
<evidence type="ECO:0000256" key="1">
    <source>
        <dbReference type="ARBA" id="ARBA00022714"/>
    </source>
</evidence>
<organism evidence="9 10">
    <name type="scientific">Allostreptomyces psammosilenae</name>
    <dbReference type="NCBI Taxonomy" id="1892865"/>
    <lineage>
        <taxon>Bacteria</taxon>
        <taxon>Bacillati</taxon>
        <taxon>Actinomycetota</taxon>
        <taxon>Actinomycetes</taxon>
        <taxon>Kitasatosporales</taxon>
        <taxon>Streptomycetaceae</taxon>
        <taxon>Allostreptomyces</taxon>
    </lineage>
</organism>
<evidence type="ECO:0000256" key="2">
    <source>
        <dbReference type="ARBA" id="ARBA00022723"/>
    </source>
</evidence>
<protein>
    <submittedName>
        <fullName evidence="9">MerR family redox-sensitive transcriptional activator SoxR</fullName>
    </submittedName>
</protein>
<dbReference type="EMBL" id="JACBZD010000001">
    <property type="protein sequence ID" value="NYI03176.1"/>
    <property type="molecule type" value="Genomic_DNA"/>
</dbReference>
<keyword evidence="3" id="KW-0408">Iron</keyword>
<accession>A0A852ZLB7</accession>
<dbReference type="Pfam" id="PF09278">
    <property type="entry name" value="MerR-DNA-bind"/>
    <property type="match status" value="1"/>
</dbReference>
<dbReference type="GO" id="GO:0006979">
    <property type="term" value="P:response to oxidative stress"/>
    <property type="evidence" value="ECO:0007669"/>
    <property type="project" value="InterPro"/>
</dbReference>
<keyword evidence="2" id="KW-0479">Metal-binding</keyword>
<dbReference type="InterPro" id="IPR047057">
    <property type="entry name" value="MerR_fam"/>
</dbReference>
<evidence type="ECO:0000259" key="8">
    <source>
        <dbReference type="PROSITE" id="PS50937"/>
    </source>
</evidence>
<dbReference type="PANTHER" id="PTHR30204">
    <property type="entry name" value="REDOX-CYCLING DRUG-SENSING TRANSCRIPTIONAL ACTIVATOR SOXR"/>
    <property type="match status" value="1"/>
</dbReference>
<evidence type="ECO:0000313" key="10">
    <source>
        <dbReference type="Proteomes" id="UP000567795"/>
    </source>
</evidence>
<evidence type="ECO:0000313" key="9">
    <source>
        <dbReference type="EMBL" id="NYI03176.1"/>
    </source>
</evidence>
<dbReference type="InterPro" id="IPR000551">
    <property type="entry name" value="MerR-type_HTH_dom"/>
</dbReference>
<gene>
    <name evidence="9" type="ORF">FHU37_000119</name>
</gene>
<dbReference type="GO" id="GO:0051537">
    <property type="term" value="F:2 iron, 2 sulfur cluster binding"/>
    <property type="evidence" value="ECO:0007669"/>
    <property type="project" value="UniProtKB-KW"/>
</dbReference>
<keyword evidence="4" id="KW-0411">Iron-sulfur</keyword>
<name>A0A852ZLB7_9ACTN</name>
<keyword evidence="7" id="KW-0804">Transcription</keyword>
<dbReference type="GO" id="GO:0003700">
    <property type="term" value="F:DNA-binding transcription factor activity"/>
    <property type="evidence" value="ECO:0007669"/>
    <property type="project" value="InterPro"/>
</dbReference>
<keyword evidence="6" id="KW-0238">DNA-binding</keyword>
<dbReference type="InterPro" id="IPR010211">
    <property type="entry name" value="Redox-sen_tscrpt-act_SoxR"/>
</dbReference>
<dbReference type="AlphaFoldDB" id="A0A852ZLB7"/>
<keyword evidence="1" id="KW-0001">2Fe-2S</keyword>
<evidence type="ECO:0000256" key="3">
    <source>
        <dbReference type="ARBA" id="ARBA00023004"/>
    </source>
</evidence>
<dbReference type="PROSITE" id="PS00552">
    <property type="entry name" value="HTH_MERR_1"/>
    <property type="match status" value="1"/>
</dbReference>
<comment type="caution">
    <text evidence="9">The sequence shown here is derived from an EMBL/GenBank/DDBJ whole genome shotgun (WGS) entry which is preliminary data.</text>
</comment>
<reference evidence="9 10" key="1">
    <citation type="submission" date="2020-07" db="EMBL/GenBank/DDBJ databases">
        <title>Sequencing the genomes of 1000 actinobacteria strains.</title>
        <authorList>
            <person name="Klenk H.-P."/>
        </authorList>
    </citation>
    <scope>NUCLEOTIDE SEQUENCE [LARGE SCALE GENOMIC DNA]</scope>
    <source>
        <strain evidence="9 10">DSM 42178</strain>
    </source>
</reference>
<dbReference type="NCBIfam" id="TIGR01950">
    <property type="entry name" value="SoxR"/>
    <property type="match status" value="1"/>
</dbReference>
<dbReference type="Proteomes" id="UP000567795">
    <property type="component" value="Unassembled WGS sequence"/>
</dbReference>
<evidence type="ECO:0000256" key="7">
    <source>
        <dbReference type="ARBA" id="ARBA00023163"/>
    </source>
</evidence>
<evidence type="ECO:0000256" key="5">
    <source>
        <dbReference type="ARBA" id="ARBA00023015"/>
    </source>
</evidence>
<keyword evidence="10" id="KW-1185">Reference proteome</keyword>
<dbReference type="Pfam" id="PF00376">
    <property type="entry name" value="MerR"/>
    <property type="match status" value="1"/>
</dbReference>
<dbReference type="InterPro" id="IPR015358">
    <property type="entry name" value="Tscrpt_reg_MerR_DNA-bd"/>
</dbReference>
<dbReference type="SMART" id="SM00422">
    <property type="entry name" value="HTH_MERR"/>
    <property type="match status" value="1"/>
</dbReference>
<dbReference type="SUPFAM" id="SSF46955">
    <property type="entry name" value="Putative DNA-binding domain"/>
    <property type="match status" value="1"/>
</dbReference>
<feature type="domain" description="HTH merR-type" evidence="8">
    <location>
        <begin position="19"/>
        <end position="87"/>
    </location>
</feature>
<sequence length="160" mass="17539">MPQPPIPAQTARASHLGDLLSIGEVAHRSGVARSALRYYEEQGLIRAERTSGGTRRYRRSVLRRLAFVKAAQRIGLSLEEVRDELAALPPDRSPTGEDWDRVVAAWQARIDERIDGLRRMREALAGCVGCGCLSLTKCGVYNPGDVAAEEGAGARMLREL</sequence>
<evidence type="ECO:0000256" key="6">
    <source>
        <dbReference type="ARBA" id="ARBA00023125"/>
    </source>
</evidence>